<dbReference type="Gene3D" id="3.30.70.270">
    <property type="match status" value="1"/>
</dbReference>
<dbReference type="InterPro" id="IPR043502">
    <property type="entry name" value="DNA/RNA_pol_sf"/>
</dbReference>
<keyword evidence="2" id="KW-1185">Reference proteome</keyword>
<dbReference type="PANTHER" id="PTHR33064:SF39">
    <property type="match status" value="1"/>
</dbReference>
<proteinExistence type="predicted"/>
<name>A0ABQ4ZDE1_9ASTR</name>
<evidence type="ECO:0000313" key="2">
    <source>
        <dbReference type="Proteomes" id="UP001151760"/>
    </source>
</evidence>
<comment type="caution">
    <text evidence="1">The sequence shown here is derived from an EMBL/GenBank/DDBJ whole genome shotgun (WGS) entry which is preliminary data.</text>
</comment>
<gene>
    <name evidence="1" type="ORF">Tco_0769479</name>
</gene>
<protein>
    <recommendedName>
        <fullName evidence="3">Reverse transcriptase domain-containing protein</fullName>
    </recommendedName>
</protein>
<dbReference type="InterPro" id="IPR043128">
    <property type="entry name" value="Rev_trsase/Diguanyl_cyclase"/>
</dbReference>
<reference evidence="1" key="2">
    <citation type="submission" date="2022-01" db="EMBL/GenBank/DDBJ databases">
        <authorList>
            <person name="Yamashiro T."/>
            <person name="Shiraishi A."/>
            <person name="Satake H."/>
            <person name="Nakayama K."/>
        </authorList>
    </citation>
    <scope>NUCLEOTIDE SEQUENCE</scope>
</reference>
<dbReference type="EMBL" id="BQNB010011150">
    <property type="protein sequence ID" value="GJS86843.1"/>
    <property type="molecule type" value="Genomic_DNA"/>
</dbReference>
<evidence type="ECO:0008006" key="3">
    <source>
        <dbReference type="Google" id="ProtNLM"/>
    </source>
</evidence>
<organism evidence="1 2">
    <name type="scientific">Tanacetum coccineum</name>
    <dbReference type="NCBI Taxonomy" id="301880"/>
    <lineage>
        <taxon>Eukaryota</taxon>
        <taxon>Viridiplantae</taxon>
        <taxon>Streptophyta</taxon>
        <taxon>Embryophyta</taxon>
        <taxon>Tracheophyta</taxon>
        <taxon>Spermatophyta</taxon>
        <taxon>Magnoliopsida</taxon>
        <taxon>eudicotyledons</taxon>
        <taxon>Gunneridae</taxon>
        <taxon>Pentapetalae</taxon>
        <taxon>asterids</taxon>
        <taxon>campanulids</taxon>
        <taxon>Asterales</taxon>
        <taxon>Asteraceae</taxon>
        <taxon>Asteroideae</taxon>
        <taxon>Anthemideae</taxon>
        <taxon>Anthemidinae</taxon>
        <taxon>Tanacetum</taxon>
    </lineage>
</organism>
<dbReference type="InterPro" id="IPR051320">
    <property type="entry name" value="Viral_Replic_Matur_Polypro"/>
</dbReference>
<reference evidence="1" key="1">
    <citation type="journal article" date="2022" name="Int. J. Mol. Sci.">
        <title>Draft Genome of Tanacetum Coccineum: Genomic Comparison of Closely Related Tanacetum-Family Plants.</title>
        <authorList>
            <person name="Yamashiro T."/>
            <person name="Shiraishi A."/>
            <person name="Nakayama K."/>
            <person name="Satake H."/>
        </authorList>
    </citation>
    <scope>NUCLEOTIDE SEQUENCE</scope>
</reference>
<evidence type="ECO:0000313" key="1">
    <source>
        <dbReference type="EMBL" id="GJS86843.1"/>
    </source>
</evidence>
<accession>A0ABQ4ZDE1</accession>
<dbReference type="SUPFAM" id="SSF56672">
    <property type="entry name" value="DNA/RNA polymerases"/>
    <property type="match status" value="1"/>
</dbReference>
<dbReference type="PANTHER" id="PTHR33064">
    <property type="entry name" value="POL PROTEIN"/>
    <property type="match status" value="1"/>
</dbReference>
<sequence>MIQPEPEDLPKDNPKLEIAVLSSQAVNKSPTQYPCDIFQNINSDDTFSIPQMTNGNPSSVIIKQHCGPGTLPSNTITNRRGRFEGYYTRSGLLIKSPPISYNYFSPPKVVERDPSGNPTLYYDSIVSTSSPTLTPFGNSDSLLKEVDGFLALEDDPTSSEVDDSYYDSEGDILLLMKSISMMIHHYHPPTQEIISWKNSKRTKSTFQRCMMAIFHDMIEKKMEVFLDNFSVFGNSFRNCLSRVDKMLQRCEDTDLCLNWEMSHFMVKEDIVLGHKISKNRIEVDKAKVDVIAKLPHPTIIKGVQSFLGHAGFY</sequence>
<dbReference type="Proteomes" id="UP001151760">
    <property type="component" value="Unassembled WGS sequence"/>
</dbReference>